<evidence type="ECO:0000256" key="2">
    <source>
        <dbReference type="SAM" id="MobiDB-lite"/>
    </source>
</evidence>
<sequence>MRYIDTRPNSEAIHLILTRIGDEIYSTADAYTTAKEMWTTIERLQQSESLNKQDVKTNFFWEFVPNEVNEIRAKKLSKNANPLALVTTAQHYPEYHNQALKPHKYIAYSSKQTTTSKSHASTRHKCKEIAKLVTPPSESASDEDSDPEHARRDKQLQKDLALVANYIKNICPKPNNNNLKTSSNTKNKNINTTPRSKNDINTRQFVNQRTMSVVGAIETIGNQAEKGVPLSAEQEDWLDDTDEDPDEQELEAYYILMAKIQEEHTDQPKNMNDIPLMETLDSNTTLDSSDVCNNDFEDDQNADDQEDGCKSALYNQEIELEKHKKYKDYQIEKEELDRKLKASLDRLAQQKLQTVEALKMQACETFEYKEKHAELVHQSFLESIRYDRLRKEMKQLQ</sequence>
<protein>
    <submittedName>
        <fullName evidence="3">Uncharacterized protein</fullName>
    </submittedName>
</protein>
<evidence type="ECO:0000256" key="1">
    <source>
        <dbReference type="SAM" id="Coils"/>
    </source>
</evidence>
<feature type="compositionally biased region" description="Low complexity" evidence="2">
    <location>
        <begin position="172"/>
        <end position="194"/>
    </location>
</feature>
<organism evidence="3">
    <name type="scientific">Tanacetum cinerariifolium</name>
    <name type="common">Dalmatian daisy</name>
    <name type="synonym">Chrysanthemum cinerariifolium</name>
    <dbReference type="NCBI Taxonomy" id="118510"/>
    <lineage>
        <taxon>Eukaryota</taxon>
        <taxon>Viridiplantae</taxon>
        <taxon>Streptophyta</taxon>
        <taxon>Embryophyta</taxon>
        <taxon>Tracheophyta</taxon>
        <taxon>Spermatophyta</taxon>
        <taxon>Magnoliopsida</taxon>
        <taxon>eudicotyledons</taxon>
        <taxon>Gunneridae</taxon>
        <taxon>Pentapetalae</taxon>
        <taxon>asterids</taxon>
        <taxon>campanulids</taxon>
        <taxon>Asterales</taxon>
        <taxon>Asteraceae</taxon>
        <taxon>Asteroideae</taxon>
        <taxon>Anthemideae</taxon>
        <taxon>Anthemidinae</taxon>
        <taxon>Tanacetum</taxon>
    </lineage>
</organism>
<gene>
    <name evidence="3" type="ORF">Tci_044882</name>
</gene>
<feature type="coiled-coil region" evidence="1">
    <location>
        <begin position="326"/>
        <end position="353"/>
    </location>
</feature>
<keyword evidence="1" id="KW-0175">Coiled coil</keyword>
<evidence type="ECO:0000313" key="3">
    <source>
        <dbReference type="EMBL" id="GEU72904.1"/>
    </source>
</evidence>
<comment type="caution">
    <text evidence="3">The sequence shown here is derived from an EMBL/GenBank/DDBJ whole genome shotgun (WGS) entry which is preliminary data.</text>
</comment>
<name>A0A6L2MKG5_TANCI</name>
<accession>A0A6L2MKG5</accession>
<dbReference type="EMBL" id="BKCJ010006585">
    <property type="protein sequence ID" value="GEU72904.1"/>
    <property type="molecule type" value="Genomic_DNA"/>
</dbReference>
<feature type="region of interest" description="Disordered" evidence="2">
    <location>
        <begin position="132"/>
        <end position="152"/>
    </location>
</feature>
<dbReference type="AlphaFoldDB" id="A0A6L2MKG5"/>
<reference evidence="3" key="1">
    <citation type="journal article" date="2019" name="Sci. Rep.">
        <title>Draft genome of Tanacetum cinerariifolium, the natural source of mosquito coil.</title>
        <authorList>
            <person name="Yamashiro T."/>
            <person name="Shiraishi A."/>
            <person name="Satake H."/>
            <person name="Nakayama K."/>
        </authorList>
    </citation>
    <scope>NUCLEOTIDE SEQUENCE</scope>
</reference>
<feature type="region of interest" description="Disordered" evidence="2">
    <location>
        <begin position="172"/>
        <end position="202"/>
    </location>
</feature>
<proteinExistence type="predicted"/>